<dbReference type="CDD" id="cd20642">
    <property type="entry name" value="CYP72"/>
    <property type="match status" value="1"/>
</dbReference>
<keyword evidence="15" id="KW-1185">Reference proteome</keyword>
<keyword evidence="6 13" id="KW-1133">Transmembrane helix</keyword>
<evidence type="ECO:0000313" key="14">
    <source>
        <dbReference type="EMBL" id="KAK1421474.1"/>
    </source>
</evidence>
<dbReference type="SUPFAM" id="SSF48264">
    <property type="entry name" value="Cytochrome P450"/>
    <property type="match status" value="1"/>
</dbReference>
<dbReference type="Pfam" id="PF00067">
    <property type="entry name" value="p450"/>
    <property type="match status" value="1"/>
</dbReference>
<sequence>MDVVRNTWAISCAIVVVLYAWKMINMVWLRPKKLERILKKQGFNGNKYKLFFGDTKELFSQLSKSSSLNKHIDIDNGEEVLSHVMAFPHHSLQKHDPYEKTQRCLVLSSVLPLSIIQQRALSINSHNLGRSFITWMGWTPRVTILDPELIKDVLTKSNDFQRIKGNIQLLRLFGTGLVTLEGEQWLKRRKLMNPAFHVDKLKNMVPAFHLSCSVMLGKWEKLISSTGACELDVWPHLHTLTSDVISRTAFGSSYEEGLRIFELIREQSVFVMELMRSLYIPGSRFLPTKKNKKIKAIRKEVNHSIKTIIDNRLKEMKAGKSTFDDLLGIMLESNMKEVKKHQHKNYGMSIDEIIEECKLFYFAGQETTANLLVWTMILLSRHQEWQSRAREEVLNILGDNDIDIDGLNRLKVVTMIFYEVLRLYPPATETFRIANKDMTLGRFSLPSGTQIALPVMLIHYDEQFWGSDAKKFNPNRFSEGISKATKNQVIYIPFGWGPRICIGQNFALIEAKLALAMILQRFSFEFAPSYVHAPNTILTLQPKYGAPLILHKL</sequence>
<evidence type="ECO:0000256" key="11">
    <source>
        <dbReference type="PIRSR" id="PIRSR602401-1"/>
    </source>
</evidence>
<evidence type="ECO:0000313" key="15">
    <source>
        <dbReference type="Proteomes" id="UP001229421"/>
    </source>
</evidence>
<keyword evidence="8 11" id="KW-0408">Iron</keyword>
<evidence type="ECO:0000256" key="8">
    <source>
        <dbReference type="ARBA" id="ARBA00023004"/>
    </source>
</evidence>
<dbReference type="InterPro" id="IPR036396">
    <property type="entry name" value="Cyt_P450_sf"/>
</dbReference>
<dbReference type="GO" id="GO:0005506">
    <property type="term" value="F:iron ion binding"/>
    <property type="evidence" value="ECO:0007669"/>
    <property type="project" value="InterPro"/>
</dbReference>
<organism evidence="14 15">
    <name type="scientific">Tagetes erecta</name>
    <name type="common">African marigold</name>
    <dbReference type="NCBI Taxonomy" id="13708"/>
    <lineage>
        <taxon>Eukaryota</taxon>
        <taxon>Viridiplantae</taxon>
        <taxon>Streptophyta</taxon>
        <taxon>Embryophyta</taxon>
        <taxon>Tracheophyta</taxon>
        <taxon>Spermatophyta</taxon>
        <taxon>Magnoliopsida</taxon>
        <taxon>eudicotyledons</taxon>
        <taxon>Gunneridae</taxon>
        <taxon>Pentapetalae</taxon>
        <taxon>asterids</taxon>
        <taxon>campanulids</taxon>
        <taxon>Asterales</taxon>
        <taxon>Asteraceae</taxon>
        <taxon>Asteroideae</taxon>
        <taxon>Heliantheae alliance</taxon>
        <taxon>Tageteae</taxon>
        <taxon>Tagetes</taxon>
    </lineage>
</organism>
<evidence type="ECO:0008006" key="16">
    <source>
        <dbReference type="Google" id="ProtNLM"/>
    </source>
</evidence>
<dbReference type="PRINTS" id="PR00463">
    <property type="entry name" value="EP450I"/>
</dbReference>
<evidence type="ECO:0000256" key="12">
    <source>
        <dbReference type="RuleBase" id="RU000461"/>
    </source>
</evidence>
<keyword evidence="10 13" id="KW-0472">Membrane</keyword>
<dbReference type="PANTHER" id="PTHR24282">
    <property type="entry name" value="CYTOCHROME P450 FAMILY MEMBER"/>
    <property type="match status" value="1"/>
</dbReference>
<evidence type="ECO:0000256" key="6">
    <source>
        <dbReference type="ARBA" id="ARBA00022989"/>
    </source>
</evidence>
<dbReference type="GO" id="GO:0016705">
    <property type="term" value="F:oxidoreductase activity, acting on paired donors, with incorporation or reduction of molecular oxygen"/>
    <property type="evidence" value="ECO:0007669"/>
    <property type="project" value="InterPro"/>
</dbReference>
<dbReference type="GO" id="GO:0004497">
    <property type="term" value="F:monooxygenase activity"/>
    <property type="evidence" value="ECO:0007669"/>
    <property type="project" value="UniProtKB-KW"/>
</dbReference>
<comment type="cofactor">
    <cofactor evidence="11">
        <name>heme</name>
        <dbReference type="ChEBI" id="CHEBI:30413"/>
    </cofactor>
</comment>
<accession>A0AAD8NUD9</accession>
<dbReference type="FunFam" id="1.10.630.10:FF:000029">
    <property type="entry name" value="Cytochrome P450 734A1"/>
    <property type="match status" value="1"/>
</dbReference>
<feature type="transmembrane region" description="Helical" evidence="13">
    <location>
        <begin position="6"/>
        <end position="29"/>
    </location>
</feature>
<dbReference type="InterPro" id="IPR050665">
    <property type="entry name" value="Cytochrome_P450_Monooxygen"/>
</dbReference>
<evidence type="ECO:0000256" key="13">
    <source>
        <dbReference type="SAM" id="Phobius"/>
    </source>
</evidence>
<evidence type="ECO:0000256" key="2">
    <source>
        <dbReference type="ARBA" id="ARBA00010617"/>
    </source>
</evidence>
<keyword evidence="3 11" id="KW-0349">Heme</keyword>
<dbReference type="Gene3D" id="1.10.630.10">
    <property type="entry name" value="Cytochrome P450"/>
    <property type="match status" value="1"/>
</dbReference>
<dbReference type="GO" id="GO:0020037">
    <property type="term" value="F:heme binding"/>
    <property type="evidence" value="ECO:0007669"/>
    <property type="project" value="InterPro"/>
</dbReference>
<comment type="similarity">
    <text evidence="2 12">Belongs to the cytochrome P450 family.</text>
</comment>
<dbReference type="PRINTS" id="PR00385">
    <property type="entry name" value="P450"/>
</dbReference>
<dbReference type="AlphaFoldDB" id="A0AAD8NUD9"/>
<keyword evidence="4 13" id="KW-0812">Transmembrane</keyword>
<evidence type="ECO:0000256" key="4">
    <source>
        <dbReference type="ARBA" id="ARBA00022692"/>
    </source>
</evidence>
<protein>
    <recommendedName>
        <fullName evidence="16">Cytochrome P450</fullName>
    </recommendedName>
</protein>
<gene>
    <name evidence="14" type="ORF">QVD17_23833</name>
</gene>
<dbReference type="InterPro" id="IPR002401">
    <property type="entry name" value="Cyt_P450_E_grp-I"/>
</dbReference>
<dbReference type="EMBL" id="JAUHHV010000006">
    <property type="protein sequence ID" value="KAK1421474.1"/>
    <property type="molecule type" value="Genomic_DNA"/>
</dbReference>
<evidence type="ECO:0000256" key="5">
    <source>
        <dbReference type="ARBA" id="ARBA00022723"/>
    </source>
</evidence>
<dbReference type="Proteomes" id="UP001229421">
    <property type="component" value="Unassembled WGS sequence"/>
</dbReference>
<comment type="subcellular location">
    <subcellularLocation>
        <location evidence="1">Membrane</location>
    </subcellularLocation>
</comment>
<evidence type="ECO:0000256" key="3">
    <source>
        <dbReference type="ARBA" id="ARBA00022617"/>
    </source>
</evidence>
<dbReference type="InterPro" id="IPR001128">
    <property type="entry name" value="Cyt_P450"/>
</dbReference>
<keyword evidence="5 11" id="KW-0479">Metal-binding</keyword>
<evidence type="ECO:0000256" key="7">
    <source>
        <dbReference type="ARBA" id="ARBA00023002"/>
    </source>
</evidence>
<dbReference type="PROSITE" id="PS00086">
    <property type="entry name" value="CYTOCHROME_P450"/>
    <property type="match status" value="1"/>
</dbReference>
<feature type="binding site" description="axial binding residue" evidence="11">
    <location>
        <position position="501"/>
    </location>
    <ligand>
        <name>heme</name>
        <dbReference type="ChEBI" id="CHEBI:30413"/>
    </ligand>
    <ligandPart>
        <name>Fe</name>
        <dbReference type="ChEBI" id="CHEBI:18248"/>
    </ligandPart>
</feature>
<dbReference type="GO" id="GO:0016020">
    <property type="term" value="C:membrane"/>
    <property type="evidence" value="ECO:0007669"/>
    <property type="project" value="UniProtKB-SubCell"/>
</dbReference>
<dbReference type="InterPro" id="IPR017972">
    <property type="entry name" value="Cyt_P450_CS"/>
</dbReference>
<dbReference type="PANTHER" id="PTHR24282:SF209">
    <property type="entry name" value="11-OXO-BETA-AMYRIN 30-OXIDASE"/>
    <property type="match status" value="1"/>
</dbReference>
<evidence type="ECO:0000256" key="1">
    <source>
        <dbReference type="ARBA" id="ARBA00004370"/>
    </source>
</evidence>
<comment type="caution">
    <text evidence="14">The sequence shown here is derived from an EMBL/GenBank/DDBJ whole genome shotgun (WGS) entry which is preliminary data.</text>
</comment>
<keyword evidence="7 12" id="KW-0560">Oxidoreductase</keyword>
<reference evidence="14" key="1">
    <citation type="journal article" date="2023" name="bioRxiv">
        <title>Improved chromosome-level genome assembly for marigold (Tagetes erecta).</title>
        <authorList>
            <person name="Jiang F."/>
            <person name="Yuan L."/>
            <person name="Wang S."/>
            <person name="Wang H."/>
            <person name="Xu D."/>
            <person name="Wang A."/>
            <person name="Fan W."/>
        </authorList>
    </citation>
    <scope>NUCLEOTIDE SEQUENCE</scope>
    <source>
        <strain evidence="14">WSJ</strain>
        <tissue evidence="14">Leaf</tissue>
    </source>
</reference>
<proteinExistence type="inferred from homology"/>
<name>A0AAD8NUD9_TARER</name>
<evidence type="ECO:0000256" key="10">
    <source>
        <dbReference type="ARBA" id="ARBA00023136"/>
    </source>
</evidence>
<keyword evidence="9 12" id="KW-0503">Monooxygenase</keyword>
<evidence type="ECO:0000256" key="9">
    <source>
        <dbReference type="ARBA" id="ARBA00023033"/>
    </source>
</evidence>